<accession>A0AAI9XGP4</accession>
<reference evidence="2" key="1">
    <citation type="submission" date="2016-11" db="EMBL/GenBank/DDBJ databases">
        <title>The genome sequence of Colletotrichum cuscutae.</title>
        <authorList>
            <person name="Baroncelli R."/>
        </authorList>
    </citation>
    <scope>NUCLEOTIDE SEQUENCE</scope>
    <source>
        <strain evidence="2">IMI 304802</strain>
    </source>
</reference>
<organism evidence="2 3">
    <name type="scientific">Colletotrichum cuscutae</name>
    <dbReference type="NCBI Taxonomy" id="1209917"/>
    <lineage>
        <taxon>Eukaryota</taxon>
        <taxon>Fungi</taxon>
        <taxon>Dikarya</taxon>
        <taxon>Ascomycota</taxon>
        <taxon>Pezizomycotina</taxon>
        <taxon>Sordariomycetes</taxon>
        <taxon>Hypocreomycetidae</taxon>
        <taxon>Glomerellales</taxon>
        <taxon>Glomerellaceae</taxon>
        <taxon>Colletotrichum</taxon>
        <taxon>Colletotrichum acutatum species complex</taxon>
    </lineage>
</organism>
<protein>
    <submittedName>
        <fullName evidence="2">Uncharacterized protein</fullName>
    </submittedName>
</protein>
<name>A0AAI9XGP4_9PEZI</name>
<sequence>MEIDSMYFPLKRHPVASAKAGRTGIMPIKPPEPKTSTKPVTSVVISGGATVAQASHPSSSAVFERNNRRCPRCVELCENKRRKRKRGGMSPQIKACGLWRENRREEWKQDLASGFRVGGRGG</sequence>
<proteinExistence type="predicted"/>
<comment type="caution">
    <text evidence="2">The sequence shown here is derived from an EMBL/GenBank/DDBJ whole genome shotgun (WGS) entry which is preliminary data.</text>
</comment>
<dbReference type="AlphaFoldDB" id="A0AAI9XGP4"/>
<dbReference type="Proteomes" id="UP001239213">
    <property type="component" value="Unassembled WGS sequence"/>
</dbReference>
<dbReference type="EMBL" id="MPDP01000315">
    <property type="protein sequence ID" value="KAK1446844.1"/>
    <property type="molecule type" value="Genomic_DNA"/>
</dbReference>
<evidence type="ECO:0000313" key="3">
    <source>
        <dbReference type="Proteomes" id="UP001239213"/>
    </source>
</evidence>
<evidence type="ECO:0000256" key="1">
    <source>
        <dbReference type="SAM" id="MobiDB-lite"/>
    </source>
</evidence>
<evidence type="ECO:0000313" key="2">
    <source>
        <dbReference type="EMBL" id="KAK1446844.1"/>
    </source>
</evidence>
<gene>
    <name evidence="2" type="ORF">CCUS01_02403</name>
</gene>
<keyword evidence="3" id="KW-1185">Reference proteome</keyword>
<feature type="region of interest" description="Disordered" evidence="1">
    <location>
        <begin position="19"/>
        <end position="40"/>
    </location>
</feature>